<dbReference type="Pfam" id="PF04991">
    <property type="entry name" value="LicD"/>
    <property type="match status" value="2"/>
</dbReference>
<dbReference type="PANTHER" id="PTHR15407">
    <property type="entry name" value="FUKUTIN-RELATED"/>
    <property type="match status" value="1"/>
</dbReference>
<dbReference type="Proteomes" id="UP000053831">
    <property type="component" value="Unassembled WGS sequence"/>
</dbReference>
<proteinExistence type="predicted"/>
<evidence type="ECO:0000256" key="2">
    <source>
        <dbReference type="ARBA" id="ARBA00022692"/>
    </source>
</evidence>
<comment type="subcellular location">
    <subcellularLocation>
        <location evidence="1">Membrane</location>
        <topology evidence="1">Single-pass membrane protein</topology>
    </subcellularLocation>
</comment>
<evidence type="ECO:0000313" key="7">
    <source>
        <dbReference type="EMBL" id="KOS21618.1"/>
    </source>
</evidence>
<keyword evidence="3" id="KW-1133">Transmembrane helix</keyword>
<name>A0A0M8MYX7_ESCWE</name>
<dbReference type="InterPro" id="IPR009644">
    <property type="entry name" value="FKTN/MNN4/W02B3.4-1"/>
</dbReference>
<dbReference type="EMBL" id="LGSR01000008">
    <property type="protein sequence ID" value="KOS21618.1"/>
    <property type="molecule type" value="Genomic_DNA"/>
</dbReference>
<evidence type="ECO:0000256" key="3">
    <source>
        <dbReference type="ARBA" id="ARBA00022989"/>
    </source>
</evidence>
<dbReference type="GO" id="GO:0009100">
    <property type="term" value="P:glycoprotein metabolic process"/>
    <property type="evidence" value="ECO:0007669"/>
    <property type="project" value="UniProtKB-ARBA"/>
</dbReference>
<dbReference type="AlphaFoldDB" id="A0A0M8MYX7"/>
<keyword evidence="5" id="KW-0732">Signal</keyword>
<dbReference type="InterPro" id="IPR007074">
    <property type="entry name" value="LicD/FKTN/FKRP_NTP_transf"/>
</dbReference>
<protein>
    <submittedName>
        <fullName evidence="7">Protein MNN4</fullName>
    </submittedName>
</protein>
<feature type="domain" description="LicD/FKTN/FKRP nucleotidyltransferase" evidence="6">
    <location>
        <begin position="218"/>
        <end position="254"/>
    </location>
</feature>
<accession>A0A0M8MYX7</accession>
<evidence type="ECO:0000256" key="4">
    <source>
        <dbReference type="ARBA" id="ARBA00023136"/>
    </source>
</evidence>
<sequence>MKSCNAITIAAASLVALAAFGNASPATTAKTRYFHEDPRDPYRDHRFASRSPLPEDERRQVVRVLMQTYLATFRDLGVQTWLMRGSLLGWWWGGKARSLSSAPFLISQDPGKPKRWWIESILPWDHDAAVRITEADLYFLAAYHNMTTHYYRYGGMEGGLYFQLEVNPHYQDRDEGDRVNAADARWIDMASGLFIDITAARYALNHEEGQGVLFDKLGRQYRDFDIFPLRNTTFEGVSASIPFRYEDLLRSEYGKEALTDTEFNE</sequence>
<comment type="caution">
    <text evidence="7">The sequence shown here is derived from an EMBL/GenBank/DDBJ whole genome shotgun (WGS) entry which is preliminary data.</text>
</comment>
<evidence type="ECO:0000259" key="6">
    <source>
        <dbReference type="Pfam" id="PF04991"/>
    </source>
</evidence>
<dbReference type="OrthoDB" id="444255at2759"/>
<dbReference type="GO" id="GO:0016020">
    <property type="term" value="C:membrane"/>
    <property type="evidence" value="ECO:0007669"/>
    <property type="project" value="UniProtKB-SubCell"/>
</dbReference>
<dbReference type="STRING" id="150374.A0A0M8MYX7"/>
<organism evidence="7 8">
    <name type="scientific">Escovopsis weberi</name>
    <dbReference type="NCBI Taxonomy" id="150374"/>
    <lineage>
        <taxon>Eukaryota</taxon>
        <taxon>Fungi</taxon>
        <taxon>Dikarya</taxon>
        <taxon>Ascomycota</taxon>
        <taxon>Pezizomycotina</taxon>
        <taxon>Sordariomycetes</taxon>
        <taxon>Hypocreomycetidae</taxon>
        <taxon>Hypocreales</taxon>
        <taxon>Hypocreaceae</taxon>
        <taxon>Escovopsis</taxon>
    </lineage>
</organism>
<feature type="chain" id="PRO_5005818814" evidence="5">
    <location>
        <begin position="24"/>
        <end position="265"/>
    </location>
</feature>
<evidence type="ECO:0000256" key="5">
    <source>
        <dbReference type="SAM" id="SignalP"/>
    </source>
</evidence>
<feature type="signal peptide" evidence="5">
    <location>
        <begin position="1"/>
        <end position="23"/>
    </location>
</feature>
<evidence type="ECO:0000256" key="1">
    <source>
        <dbReference type="ARBA" id="ARBA00004167"/>
    </source>
</evidence>
<reference evidence="7 8" key="1">
    <citation type="submission" date="2015-07" db="EMBL/GenBank/DDBJ databases">
        <title>The genome of the fungus Escovopsis weberi, a specialized disease agent of ant agriculture.</title>
        <authorList>
            <person name="de Man T.J."/>
            <person name="Stajich J.E."/>
            <person name="Kubicek C.P."/>
            <person name="Chenthamara K."/>
            <person name="Atanasova L."/>
            <person name="Druzhinina I.S."/>
            <person name="Birnbaum S."/>
            <person name="Barribeau S.M."/>
            <person name="Teiling C."/>
            <person name="Suen G."/>
            <person name="Currie C."/>
            <person name="Gerardo N.M."/>
        </authorList>
    </citation>
    <scope>NUCLEOTIDE SEQUENCE [LARGE SCALE GENOMIC DNA]</scope>
</reference>
<dbReference type="PANTHER" id="PTHR15407:SF32">
    <property type="entry name" value="PROTEIN (MNN4), PUTATIVE (AFU_ORTHOLOGUE AFUA_1G03790)-RELATED"/>
    <property type="match status" value="1"/>
</dbReference>
<evidence type="ECO:0000313" key="8">
    <source>
        <dbReference type="Proteomes" id="UP000053831"/>
    </source>
</evidence>
<feature type="domain" description="LicD/FKTN/FKRP nucleotidyltransferase" evidence="6">
    <location>
        <begin position="121"/>
        <end position="206"/>
    </location>
</feature>
<keyword evidence="4" id="KW-0472">Membrane</keyword>
<keyword evidence="8" id="KW-1185">Reference proteome</keyword>
<gene>
    <name evidence="7" type="ORF">ESCO_005002</name>
</gene>
<keyword evidence="2" id="KW-0812">Transmembrane</keyword>